<feature type="compositionally biased region" description="Pro residues" evidence="1">
    <location>
        <begin position="720"/>
        <end position="730"/>
    </location>
</feature>
<feature type="transmembrane region" description="Helical" evidence="2">
    <location>
        <begin position="273"/>
        <end position="291"/>
    </location>
</feature>
<keyword evidence="4" id="KW-1185">Reference proteome</keyword>
<evidence type="ECO:0000313" key="3">
    <source>
        <dbReference type="EMBL" id="GAA1591097.1"/>
    </source>
</evidence>
<feature type="transmembrane region" description="Helical" evidence="2">
    <location>
        <begin position="207"/>
        <end position="227"/>
    </location>
</feature>
<feature type="transmembrane region" description="Helical" evidence="2">
    <location>
        <begin position="482"/>
        <end position="501"/>
    </location>
</feature>
<protein>
    <submittedName>
        <fullName evidence="3">Uncharacterized protein</fullName>
    </submittedName>
</protein>
<feature type="transmembrane region" description="Helical" evidence="2">
    <location>
        <begin position="455"/>
        <end position="475"/>
    </location>
</feature>
<comment type="caution">
    <text evidence="3">The sequence shown here is derived from an EMBL/GenBank/DDBJ whole genome shotgun (WGS) entry which is preliminary data.</text>
</comment>
<feature type="compositionally biased region" description="Low complexity" evidence="1">
    <location>
        <begin position="731"/>
        <end position="742"/>
    </location>
</feature>
<accession>A0ABN2DYZ7</accession>
<feature type="transmembrane region" description="Helical" evidence="2">
    <location>
        <begin position="114"/>
        <end position="132"/>
    </location>
</feature>
<evidence type="ECO:0000256" key="2">
    <source>
        <dbReference type="SAM" id="Phobius"/>
    </source>
</evidence>
<feature type="transmembrane region" description="Helical" evidence="2">
    <location>
        <begin position="84"/>
        <end position="102"/>
    </location>
</feature>
<feature type="transmembrane region" description="Helical" evidence="2">
    <location>
        <begin position="29"/>
        <end position="47"/>
    </location>
</feature>
<evidence type="ECO:0000256" key="1">
    <source>
        <dbReference type="SAM" id="MobiDB-lite"/>
    </source>
</evidence>
<gene>
    <name evidence="3" type="ORF">GCM10009789_51300</name>
</gene>
<feature type="compositionally biased region" description="Low complexity" evidence="1">
    <location>
        <begin position="750"/>
        <end position="813"/>
    </location>
</feature>
<feature type="transmembrane region" description="Helical" evidence="2">
    <location>
        <begin position="350"/>
        <end position="369"/>
    </location>
</feature>
<feature type="transmembrane region" description="Helical" evidence="2">
    <location>
        <begin position="513"/>
        <end position="535"/>
    </location>
</feature>
<feature type="transmembrane region" description="Helical" evidence="2">
    <location>
        <begin position="59"/>
        <end position="78"/>
    </location>
</feature>
<feature type="transmembrane region" description="Helical" evidence="2">
    <location>
        <begin position="430"/>
        <end position="449"/>
    </location>
</feature>
<feature type="transmembrane region" description="Helical" evidence="2">
    <location>
        <begin position="326"/>
        <end position="343"/>
    </location>
</feature>
<keyword evidence="2" id="KW-0812">Transmembrane</keyword>
<name>A0ABN2DYZ7_9ACTN</name>
<feature type="compositionally biased region" description="Low complexity" evidence="1">
    <location>
        <begin position="821"/>
        <end position="832"/>
    </location>
</feature>
<feature type="transmembrane region" description="Helical" evidence="2">
    <location>
        <begin position="542"/>
        <end position="559"/>
    </location>
</feature>
<feature type="transmembrane region" description="Helical" evidence="2">
    <location>
        <begin position="398"/>
        <end position="421"/>
    </location>
</feature>
<feature type="compositionally biased region" description="Low complexity" evidence="1">
    <location>
        <begin position="862"/>
        <end position="875"/>
    </location>
</feature>
<reference evidence="3 4" key="1">
    <citation type="journal article" date="2019" name="Int. J. Syst. Evol. Microbiol.">
        <title>The Global Catalogue of Microorganisms (GCM) 10K type strain sequencing project: providing services to taxonomists for standard genome sequencing and annotation.</title>
        <authorList>
            <consortium name="The Broad Institute Genomics Platform"/>
            <consortium name="The Broad Institute Genome Sequencing Center for Infectious Disease"/>
            <person name="Wu L."/>
            <person name="Ma J."/>
        </authorList>
    </citation>
    <scope>NUCLEOTIDE SEQUENCE [LARGE SCALE GENOMIC DNA]</scope>
    <source>
        <strain evidence="3 4">JCM 14969</strain>
    </source>
</reference>
<dbReference type="EMBL" id="BAAAOS010000037">
    <property type="protein sequence ID" value="GAA1591097.1"/>
    <property type="molecule type" value="Genomic_DNA"/>
</dbReference>
<evidence type="ECO:0000313" key="4">
    <source>
        <dbReference type="Proteomes" id="UP001500393"/>
    </source>
</evidence>
<keyword evidence="2" id="KW-1133">Transmembrane helix</keyword>
<feature type="transmembrane region" description="Helical" evidence="2">
    <location>
        <begin position="303"/>
        <end position="320"/>
    </location>
</feature>
<keyword evidence="2" id="KW-0472">Membrane</keyword>
<feature type="region of interest" description="Disordered" evidence="1">
    <location>
        <begin position="718"/>
        <end position="883"/>
    </location>
</feature>
<proteinExistence type="predicted"/>
<dbReference type="Proteomes" id="UP001500393">
    <property type="component" value="Unassembled WGS sequence"/>
</dbReference>
<organism evidence="3 4">
    <name type="scientific">Kribbella sancticallisti</name>
    <dbReference type="NCBI Taxonomy" id="460087"/>
    <lineage>
        <taxon>Bacteria</taxon>
        <taxon>Bacillati</taxon>
        <taxon>Actinomycetota</taxon>
        <taxon>Actinomycetes</taxon>
        <taxon>Propionibacteriales</taxon>
        <taxon>Kribbellaceae</taxon>
        <taxon>Kribbella</taxon>
    </lineage>
</organism>
<feature type="transmembrane region" description="Helical" evidence="2">
    <location>
        <begin position="234"/>
        <end position="253"/>
    </location>
</feature>
<sequence length="883" mass="93419">MRLAAMASLPVLPVAWFIALQDHPVWMPIAYLGYLLVVIAIPGTLFWRRLTGGTGWFTADVALGTAFGLAVEALIYPVGRFFDIPLAALVMPALALGVFRAIPRRVVETKPTPWWAMAGVMVAVGVVAAWFVRVGSKLIALNGPAALRPDSDASRNLSLAAELTHHFPPEIPYASGRPLTNHFAAFDHIASAHWISSVELDVLTQRMVPFAFLLLTALGAAAVGMVLTGRAVAAPIAAGLTVMAGDLAAWPWTVNARLYTESPLSLGQLTNPPQAFSTVLLLPLIAVTAMLLRRKPGQTRGQLAALFITAGILITALAAAKASAVPLYAVGLAGAWVYLTVQAGRVNLRALDLGSAAAIAYGFIFMIVLRGRRSAVEFQPAKTFRHLMDGMTELHTTAALAVIAAVVVIGWLMPAAGGLLIRRRLPRDPMVVMLVVSLLSAVIAAGLLWDDGQTQLFFVRTGFIYGVLLATWGLGSLDRRQYYVAAPAMLIGVAAIYWGRYRSEDACTTANCFAQPLGVALVIAAIGVGLLGLLLRANRRTMAVIAVAAALGLTVSPTVESLRTFAKPALTAYESIAPGGIEAGRFIRRNSGPDDVIATNLHCREAGAERCLTGSYWIPGYAERRVLVEGWAYTARVDDSYSTNEQVQGAYWDPERLRLNDEAFTAPTRDVLETLRTKYGVQWLLADERVAEPPEELERLAELRFQYGTVRVYQLYPRPTGSPFPSPTPSCPTQTPTETPGGFPTPTPGGSPTRTPGGFPTTQTPGGSPATQTPGGFPTTQKPGGFPTTQTPPTQTPDPCLTQTPGSPSQTPGFPSPTPTQTPTGFPTQTPGGFPGQTPGGLPTQTPGGFAGQTPGGLPAQTPGGFPSSPGFGSSTPPPGGIF</sequence>